<feature type="transmembrane region" description="Helical" evidence="8">
    <location>
        <begin position="251"/>
        <end position="270"/>
    </location>
</feature>
<feature type="transmembrane region" description="Helical" evidence="8">
    <location>
        <begin position="282"/>
        <end position="303"/>
    </location>
</feature>
<reference evidence="11" key="1">
    <citation type="submission" date="2016-10" db="EMBL/GenBank/DDBJ databases">
        <title>Frankia sp. NRRL B-16386 Genome sequencing.</title>
        <authorList>
            <person name="Ghodhbane-Gtari F."/>
            <person name="Swanson E."/>
            <person name="Gueddou A."/>
            <person name="Hezbri K."/>
            <person name="Ktari K."/>
            <person name="Nouioui I."/>
            <person name="Morris K."/>
            <person name="Simpson S."/>
            <person name="Abebe-Akele F."/>
            <person name="Thomas K."/>
            <person name="Gtari M."/>
            <person name="Tisa L.S."/>
        </authorList>
    </citation>
    <scope>NUCLEOTIDE SEQUENCE [LARGE SCALE GENOMIC DNA]</scope>
    <source>
        <strain evidence="11">NRRL B-16386</strain>
    </source>
</reference>
<dbReference type="PRINTS" id="PR00758">
    <property type="entry name" value="ARSENICPUMP"/>
</dbReference>
<evidence type="ECO:0000256" key="7">
    <source>
        <dbReference type="ARBA" id="ARBA00023136"/>
    </source>
</evidence>
<sequence length="435" mass="46074">MSGWHSWAAVIVFAATYVLIISERVHRTAAALAGAAAMLAISATDDKAAFYDEHTGIDWNVIFLLLGMMIIVGVLRQTGVFEYLAIWSVKRARGRPFRVMAMLVVITAVASALLDNVTTVLLVAPVTLLVCERLALRAAPFLIAEVLAANVGGTATLVGDPPNIIIASRAGLSFNDFLAHTLPIAAVLTVVLLGLCRIMFRGEFVYDENLTSEIMDLEEREAIRDPRLLVLGLAVLTLVVAGFVLHPVLRLAPSVVALLGAGLLVAVSKVETRQVLAEVEWPTLAFFAGLFIMVGALIETGIIGELSTSLASATGGRELGATMLLLFGSAVLSAVVDNIPYVATMAPITADLVKDMGGGAEGHHVLWWALALGADLGGNATAIGASANVVVLGIAERNRQPISFWQFTKYGLVVTAVTITLSAGYLWLRYFALAS</sequence>
<dbReference type="GO" id="GO:0015105">
    <property type="term" value="F:arsenite transmembrane transporter activity"/>
    <property type="evidence" value="ECO:0007669"/>
    <property type="project" value="InterPro"/>
</dbReference>
<keyword evidence="7 8" id="KW-0472">Membrane</keyword>
<accession>A0A1V2I3C7</accession>
<dbReference type="Pfam" id="PF03600">
    <property type="entry name" value="CitMHS"/>
    <property type="match status" value="1"/>
</dbReference>
<evidence type="ECO:0000256" key="3">
    <source>
        <dbReference type="ARBA" id="ARBA00022448"/>
    </source>
</evidence>
<keyword evidence="6 8" id="KW-1133">Transmembrane helix</keyword>
<dbReference type="Proteomes" id="UP000188929">
    <property type="component" value="Unassembled WGS sequence"/>
</dbReference>
<comment type="subcellular location">
    <subcellularLocation>
        <location evidence="1">Cell membrane</location>
        <topology evidence="1">Multi-pass membrane protein</topology>
    </subcellularLocation>
</comment>
<feature type="transmembrane region" description="Helical" evidence="8">
    <location>
        <begin position="228"/>
        <end position="245"/>
    </location>
</feature>
<name>A0A1V2I3C7_9ACTN</name>
<evidence type="ECO:0000256" key="2">
    <source>
        <dbReference type="ARBA" id="ARBA00009843"/>
    </source>
</evidence>
<feature type="transmembrane region" description="Helical" evidence="8">
    <location>
        <begin position="57"/>
        <end position="75"/>
    </location>
</feature>
<evidence type="ECO:0000256" key="8">
    <source>
        <dbReference type="SAM" id="Phobius"/>
    </source>
</evidence>
<dbReference type="CDD" id="cd01116">
    <property type="entry name" value="P_permease"/>
    <property type="match status" value="1"/>
</dbReference>
<gene>
    <name evidence="10" type="ORF">BL253_28495</name>
</gene>
<dbReference type="STRING" id="1834516.BL253_28495"/>
<dbReference type="EMBL" id="MOMC01000065">
    <property type="protein sequence ID" value="ONH24952.1"/>
    <property type="molecule type" value="Genomic_DNA"/>
</dbReference>
<proteinExistence type="inferred from homology"/>
<keyword evidence="11" id="KW-1185">Reference proteome</keyword>
<evidence type="ECO:0000313" key="10">
    <source>
        <dbReference type="EMBL" id="ONH24952.1"/>
    </source>
</evidence>
<dbReference type="PANTHER" id="PTHR43568:SF1">
    <property type="entry name" value="P PROTEIN"/>
    <property type="match status" value="1"/>
</dbReference>
<feature type="transmembrane region" description="Helical" evidence="8">
    <location>
        <begin position="96"/>
        <end position="114"/>
    </location>
</feature>
<evidence type="ECO:0000256" key="1">
    <source>
        <dbReference type="ARBA" id="ARBA00004651"/>
    </source>
</evidence>
<evidence type="ECO:0000259" key="9">
    <source>
        <dbReference type="Pfam" id="PF03600"/>
    </source>
</evidence>
<comment type="similarity">
    <text evidence="2">Belongs to the CitM (TC 2.A.11) transporter family.</text>
</comment>
<keyword evidence="5 8" id="KW-0812">Transmembrane</keyword>
<dbReference type="InterPro" id="IPR000802">
    <property type="entry name" value="Arsenical_pump_ArsB"/>
</dbReference>
<dbReference type="PANTHER" id="PTHR43568">
    <property type="entry name" value="P PROTEIN"/>
    <property type="match status" value="1"/>
</dbReference>
<dbReference type="InterPro" id="IPR051475">
    <property type="entry name" value="Diverse_Ion_Transporter"/>
</dbReference>
<protein>
    <recommendedName>
        <fullName evidence="9">Citrate transporter-like domain-containing protein</fullName>
    </recommendedName>
</protein>
<evidence type="ECO:0000313" key="11">
    <source>
        <dbReference type="Proteomes" id="UP000188929"/>
    </source>
</evidence>
<dbReference type="RefSeq" id="WP_076820480.1">
    <property type="nucleotide sequence ID" value="NZ_MOMC01000065.1"/>
</dbReference>
<feature type="transmembrane region" description="Helical" evidence="8">
    <location>
        <begin position="323"/>
        <end position="344"/>
    </location>
</feature>
<dbReference type="AlphaFoldDB" id="A0A1V2I3C7"/>
<dbReference type="GO" id="GO:0005886">
    <property type="term" value="C:plasma membrane"/>
    <property type="evidence" value="ECO:0007669"/>
    <property type="project" value="UniProtKB-SubCell"/>
</dbReference>
<evidence type="ECO:0000256" key="4">
    <source>
        <dbReference type="ARBA" id="ARBA00022475"/>
    </source>
</evidence>
<evidence type="ECO:0000256" key="5">
    <source>
        <dbReference type="ARBA" id="ARBA00022692"/>
    </source>
</evidence>
<feature type="transmembrane region" description="Helical" evidence="8">
    <location>
        <begin position="177"/>
        <end position="200"/>
    </location>
</feature>
<dbReference type="InterPro" id="IPR004680">
    <property type="entry name" value="Cit_transptr-like_dom"/>
</dbReference>
<dbReference type="OrthoDB" id="9809303at2"/>
<feature type="transmembrane region" description="Helical" evidence="8">
    <location>
        <begin position="407"/>
        <end position="428"/>
    </location>
</feature>
<feature type="domain" description="Citrate transporter-like" evidence="9">
    <location>
        <begin position="17"/>
        <end position="373"/>
    </location>
</feature>
<comment type="caution">
    <text evidence="10">The sequence shown here is derived from an EMBL/GenBank/DDBJ whole genome shotgun (WGS) entry which is preliminary data.</text>
</comment>
<evidence type="ECO:0000256" key="6">
    <source>
        <dbReference type="ARBA" id="ARBA00022989"/>
    </source>
</evidence>
<keyword evidence="3" id="KW-0813">Transport</keyword>
<keyword evidence="4" id="KW-1003">Cell membrane</keyword>
<feature type="transmembrane region" description="Helical" evidence="8">
    <location>
        <begin position="6"/>
        <end position="22"/>
    </location>
</feature>
<organism evidence="10 11">
    <name type="scientific">Pseudofrankia asymbiotica</name>
    <dbReference type="NCBI Taxonomy" id="1834516"/>
    <lineage>
        <taxon>Bacteria</taxon>
        <taxon>Bacillati</taxon>
        <taxon>Actinomycetota</taxon>
        <taxon>Actinomycetes</taxon>
        <taxon>Frankiales</taxon>
        <taxon>Frankiaceae</taxon>
        <taxon>Pseudofrankia</taxon>
    </lineage>
</organism>